<comment type="caution">
    <text evidence="2">The sequence shown here is derived from an EMBL/GenBank/DDBJ whole genome shotgun (WGS) entry which is preliminary data.</text>
</comment>
<dbReference type="Proteomes" id="UP001237595">
    <property type="component" value="Unassembled WGS sequence"/>
</dbReference>
<name>A0ABT6PQH1_9PSEU</name>
<dbReference type="EMBL" id="JASAOF010000009">
    <property type="protein sequence ID" value="MDI2030259.1"/>
    <property type="molecule type" value="Genomic_DNA"/>
</dbReference>
<dbReference type="InterPro" id="IPR050627">
    <property type="entry name" value="Nitroreductase/BluB"/>
</dbReference>
<dbReference type="PANTHER" id="PTHR23026:SF123">
    <property type="entry name" value="NAD(P)H NITROREDUCTASE RV3131-RELATED"/>
    <property type="match status" value="1"/>
</dbReference>
<sequence length="330" mass="35523">MARWGPSQATVRAALALACRAPSVHNSQPWLWRVAEHSAHLYLDRSRALPVADPTGREMVMSCGAALNHLRIALAAEGWQARVHRLPNPDQPDHLASIEFSRLDDVDEHVLTLAAAAADRRTDRRPFVTDPVPEEVLAPLREVAGAEGCRLVLASDERLRGELEVAIERANSELRQRPAYRQELAAWAGRHAAAEGVPARSLPAEHLRGVPERNFALVAEGEMEVPVLADGAVLAVLATPGDDQASWLAAGEALSAVLLCATEQGLATCPLSQIGESAVSRDQVREQVLGGEGLPQLALRIGWPVTHEFPGPLTPRRAVSDVVQGLFPEG</sequence>
<dbReference type="PANTHER" id="PTHR23026">
    <property type="entry name" value="NADPH NITROREDUCTASE"/>
    <property type="match status" value="1"/>
</dbReference>
<keyword evidence="3" id="KW-1185">Reference proteome</keyword>
<evidence type="ECO:0000313" key="3">
    <source>
        <dbReference type="Proteomes" id="UP001237595"/>
    </source>
</evidence>
<dbReference type="InterPro" id="IPR000415">
    <property type="entry name" value="Nitroreductase-like"/>
</dbReference>
<dbReference type="Gene3D" id="3.40.109.10">
    <property type="entry name" value="NADH Oxidase"/>
    <property type="match status" value="1"/>
</dbReference>
<proteinExistence type="predicted"/>
<gene>
    <name evidence="2" type="ORF">QFW96_16640</name>
</gene>
<dbReference type="Pfam" id="PF00881">
    <property type="entry name" value="Nitroreductase"/>
    <property type="match status" value="1"/>
</dbReference>
<evidence type="ECO:0000259" key="1">
    <source>
        <dbReference type="Pfam" id="PF00881"/>
    </source>
</evidence>
<dbReference type="InterPro" id="IPR029479">
    <property type="entry name" value="Nitroreductase"/>
</dbReference>
<dbReference type="RefSeq" id="WP_281456568.1">
    <property type="nucleotide sequence ID" value="NZ_JASAOF010000009.1"/>
</dbReference>
<feature type="domain" description="Nitroreductase" evidence="1">
    <location>
        <begin position="118"/>
        <end position="303"/>
    </location>
</feature>
<protein>
    <submittedName>
        <fullName evidence="2">Nitroreductase family protein</fullName>
    </submittedName>
</protein>
<evidence type="ECO:0000313" key="2">
    <source>
        <dbReference type="EMBL" id="MDI2030259.1"/>
    </source>
</evidence>
<dbReference type="SUPFAM" id="SSF55469">
    <property type="entry name" value="FMN-dependent nitroreductase-like"/>
    <property type="match status" value="2"/>
</dbReference>
<dbReference type="NCBIfam" id="NF047509">
    <property type="entry name" value="Rv3131_FMN_oxido"/>
    <property type="match status" value="1"/>
</dbReference>
<accession>A0ABT6PQH1</accession>
<reference evidence="2 3" key="1">
    <citation type="submission" date="2023-04" db="EMBL/GenBank/DDBJ databases">
        <title>Draft genome sequence of Saccharopolyspora sp. TS4A08 isolated from sweet potato rhizospheric soil.</title>
        <authorList>
            <person name="Suksaard P."/>
            <person name="Duangmal K."/>
        </authorList>
    </citation>
    <scope>NUCLEOTIDE SEQUENCE [LARGE SCALE GENOMIC DNA]</scope>
    <source>
        <strain evidence="2 3">TS4A08</strain>
    </source>
</reference>
<organism evidence="2 3">
    <name type="scientific">Saccharopolyspora ipomoeae</name>
    <dbReference type="NCBI Taxonomy" id="3042027"/>
    <lineage>
        <taxon>Bacteria</taxon>
        <taxon>Bacillati</taxon>
        <taxon>Actinomycetota</taxon>
        <taxon>Actinomycetes</taxon>
        <taxon>Pseudonocardiales</taxon>
        <taxon>Pseudonocardiaceae</taxon>
        <taxon>Saccharopolyspora</taxon>
    </lineage>
</organism>